<dbReference type="PRINTS" id="PR00625">
    <property type="entry name" value="JDOMAIN"/>
</dbReference>
<evidence type="ECO:0000259" key="14">
    <source>
        <dbReference type="PROSITE" id="PS51188"/>
    </source>
</evidence>
<proteinExistence type="inferred from homology"/>
<feature type="repeat" description="CXXCXGXG motif" evidence="11">
    <location>
        <begin position="205"/>
        <end position="212"/>
    </location>
</feature>
<feature type="zinc finger region" description="CR-type" evidence="12">
    <location>
        <begin position="135"/>
        <end position="217"/>
    </location>
</feature>
<dbReference type="Gene3D" id="2.60.260.20">
    <property type="entry name" value="Urease metallochaperone UreE, N-terminal domain"/>
    <property type="match status" value="2"/>
</dbReference>
<dbReference type="PROSITE" id="PS51188">
    <property type="entry name" value="ZF_CR"/>
    <property type="match status" value="1"/>
</dbReference>
<dbReference type="GO" id="GO:0051082">
    <property type="term" value="F:unfolded protein binding"/>
    <property type="evidence" value="ECO:0007669"/>
    <property type="project" value="UniProtKB-UniRule"/>
</dbReference>
<feature type="domain" description="J" evidence="13">
    <location>
        <begin position="3"/>
        <end position="65"/>
    </location>
</feature>
<dbReference type="PROSITE" id="PS00636">
    <property type="entry name" value="DNAJ_1"/>
    <property type="match status" value="1"/>
</dbReference>
<feature type="binding site" evidence="11">
    <location>
        <position position="191"/>
    </location>
    <ligand>
        <name>Zn(2+)</name>
        <dbReference type="ChEBI" id="CHEBI:29105"/>
        <label>2</label>
    </ligand>
</feature>
<dbReference type="EMBL" id="PFAH01000010">
    <property type="protein sequence ID" value="PIR97704.1"/>
    <property type="molecule type" value="Genomic_DNA"/>
</dbReference>
<dbReference type="InterPro" id="IPR036410">
    <property type="entry name" value="HSP_DnaJ_Cys-rich_dom_sf"/>
</dbReference>
<feature type="repeat" description="CXXCXGXG motif" evidence="11">
    <location>
        <begin position="191"/>
        <end position="198"/>
    </location>
</feature>
<dbReference type="GO" id="GO:0006260">
    <property type="term" value="P:DNA replication"/>
    <property type="evidence" value="ECO:0007669"/>
    <property type="project" value="UniProtKB-KW"/>
</dbReference>
<evidence type="ECO:0000256" key="1">
    <source>
        <dbReference type="ARBA" id="ARBA00022490"/>
    </source>
</evidence>
<evidence type="ECO:0000256" key="5">
    <source>
        <dbReference type="ARBA" id="ARBA00022771"/>
    </source>
</evidence>
<dbReference type="CDD" id="cd10719">
    <property type="entry name" value="DnaJ_zf"/>
    <property type="match status" value="1"/>
</dbReference>
<evidence type="ECO:0000256" key="7">
    <source>
        <dbReference type="ARBA" id="ARBA00023016"/>
    </source>
</evidence>
<evidence type="ECO:0000256" key="4">
    <source>
        <dbReference type="ARBA" id="ARBA00022737"/>
    </source>
</evidence>
<protein>
    <recommendedName>
        <fullName evidence="10 11">Chaperone protein DnaJ</fullName>
    </recommendedName>
</protein>
<feature type="binding site" evidence="11">
    <location>
        <position position="208"/>
    </location>
    <ligand>
        <name>Zn(2+)</name>
        <dbReference type="ChEBI" id="CHEBI:29105"/>
        <label>1</label>
    </ligand>
</feature>
<dbReference type="PANTHER" id="PTHR43096">
    <property type="entry name" value="DNAJ HOMOLOG 1, MITOCHONDRIAL-RELATED"/>
    <property type="match status" value="1"/>
</dbReference>
<dbReference type="GO" id="GO:0005737">
    <property type="term" value="C:cytoplasm"/>
    <property type="evidence" value="ECO:0007669"/>
    <property type="project" value="UniProtKB-SubCell"/>
</dbReference>
<dbReference type="GO" id="GO:0009408">
    <property type="term" value="P:response to heat"/>
    <property type="evidence" value="ECO:0007669"/>
    <property type="project" value="InterPro"/>
</dbReference>
<sequence length="353" mass="39575">MKDYYNTLGVPKDATQDEIKKAYRKLAHQYHPDKGKGDDSKFKEINEAYQVLSNAEKRNQYDKYGNVFDGSNPFAGGQGFNWDVNFTGFEDLGDIEDIFSTFFEGLGINQKRRTYKRGADVELMTEISLEEAKQGKVIELNYETYSKCEGCDGVGHEKNIAFKKCDYCSGQGRIKEVRNTFFGGFSQVANCPKCKGAGEMPEKPCSMCKGEGRVKKSQRTKIEIRPGVESGQIIKLAGAGEAGENNALSGDLYVRIMIQPHPVFERRGHDLFRFLEVSLVDLMLGKEIEVDNLEGKKIVTKIPAGFKIGDEVRIKGEGMTSRGDLVVKIESKTPRKLSKKAKDLLEDLDKELD</sequence>
<keyword evidence="7 11" id="KW-0346">Stress response</keyword>
<keyword evidence="6 11" id="KW-0862">Zinc</keyword>
<feature type="repeat" description="CXXCXGXG motif" evidence="11">
    <location>
        <begin position="165"/>
        <end position="172"/>
    </location>
</feature>
<comment type="domain">
    <text evidence="11">The J domain is necessary and sufficient to stimulate DnaK ATPase activity. Zinc center 1 plays an important role in the autonomous, DnaK-independent chaperone activity of DnaJ. Zinc center 2 is essential for interaction with DnaK and for DnaJ activity.</text>
</comment>
<evidence type="ECO:0000256" key="11">
    <source>
        <dbReference type="HAMAP-Rule" id="MF_01152"/>
    </source>
</evidence>
<reference evidence="16" key="1">
    <citation type="submission" date="2017-09" db="EMBL/GenBank/DDBJ databases">
        <title>Depth-based differentiation of microbial function through sediment-hosted aquifers and enrichment of novel symbionts in the deep terrestrial subsurface.</title>
        <authorList>
            <person name="Probst A.J."/>
            <person name="Ladd B."/>
            <person name="Jarett J.K."/>
            <person name="Geller-Mcgrath D.E."/>
            <person name="Sieber C.M.K."/>
            <person name="Emerson J.B."/>
            <person name="Anantharaman K."/>
            <person name="Thomas B.C."/>
            <person name="Malmstrom R."/>
            <person name="Stieglmeier M."/>
            <person name="Klingl A."/>
            <person name="Woyke T."/>
            <person name="Ryan C.M."/>
            <person name="Banfield J.F."/>
        </authorList>
    </citation>
    <scope>NUCLEOTIDE SEQUENCE [LARGE SCALE GENOMIC DNA]</scope>
</reference>
<keyword evidence="1 11" id="KW-0963">Cytoplasm</keyword>
<dbReference type="InterPro" id="IPR012724">
    <property type="entry name" value="DnaJ"/>
</dbReference>
<dbReference type="Gene3D" id="2.10.230.10">
    <property type="entry name" value="Heat shock protein DnaJ, cysteine-rich domain"/>
    <property type="match status" value="1"/>
</dbReference>
<evidence type="ECO:0000259" key="13">
    <source>
        <dbReference type="PROSITE" id="PS50076"/>
    </source>
</evidence>
<feature type="binding site" evidence="11">
    <location>
        <position position="165"/>
    </location>
    <ligand>
        <name>Zn(2+)</name>
        <dbReference type="ChEBI" id="CHEBI:29105"/>
        <label>2</label>
    </ligand>
</feature>
<evidence type="ECO:0000256" key="2">
    <source>
        <dbReference type="ARBA" id="ARBA00022705"/>
    </source>
</evidence>
<keyword evidence="3 11" id="KW-0479">Metal-binding</keyword>
<organism evidence="15 16">
    <name type="scientific">Candidatus Colwellbacteria bacterium CG10_big_fil_rev_8_21_14_0_10_42_22</name>
    <dbReference type="NCBI Taxonomy" id="1974540"/>
    <lineage>
        <taxon>Bacteria</taxon>
        <taxon>Candidatus Colwelliibacteriota</taxon>
    </lineage>
</organism>
<dbReference type="GO" id="GO:0008270">
    <property type="term" value="F:zinc ion binding"/>
    <property type="evidence" value="ECO:0007669"/>
    <property type="project" value="UniProtKB-UniRule"/>
</dbReference>
<feature type="binding site" evidence="11">
    <location>
        <position position="205"/>
    </location>
    <ligand>
        <name>Zn(2+)</name>
        <dbReference type="ChEBI" id="CHEBI:29105"/>
        <label>1</label>
    </ligand>
</feature>
<dbReference type="SUPFAM" id="SSF46565">
    <property type="entry name" value="Chaperone J-domain"/>
    <property type="match status" value="1"/>
</dbReference>
<dbReference type="InterPro" id="IPR036869">
    <property type="entry name" value="J_dom_sf"/>
</dbReference>
<dbReference type="InterPro" id="IPR002939">
    <property type="entry name" value="DnaJ_C"/>
</dbReference>
<comment type="similarity">
    <text evidence="9 11">Belongs to the DnaJ family.</text>
</comment>
<evidence type="ECO:0000256" key="6">
    <source>
        <dbReference type="ARBA" id="ARBA00022833"/>
    </source>
</evidence>
<evidence type="ECO:0000313" key="15">
    <source>
        <dbReference type="EMBL" id="PIR97704.1"/>
    </source>
</evidence>
<feature type="domain" description="CR-type" evidence="14">
    <location>
        <begin position="135"/>
        <end position="217"/>
    </location>
</feature>
<keyword evidence="2 11" id="KW-0235">DNA replication</keyword>
<dbReference type="Pfam" id="PF01556">
    <property type="entry name" value="DnaJ_C"/>
    <property type="match status" value="1"/>
</dbReference>
<comment type="cofactor">
    <cofactor evidence="11">
        <name>Zn(2+)</name>
        <dbReference type="ChEBI" id="CHEBI:29105"/>
    </cofactor>
    <text evidence="11">Binds 2 Zn(2+) ions per monomer.</text>
</comment>
<feature type="binding site" evidence="11">
    <location>
        <position position="194"/>
    </location>
    <ligand>
        <name>Zn(2+)</name>
        <dbReference type="ChEBI" id="CHEBI:29105"/>
        <label>2</label>
    </ligand>
</feature>
<evidence type="ECO:0000256" key="3">
    <source>
        <dbReference type="ARBA" id="ARBA00022723"/>
    </source>
</evidence>
<accession>A0A2H0VF03</accession>
<evidence type="ECO:0000256" key="8">
    <source>
        <dbReference type="ARBA" id="ARBA00023186"/>
    </source>
</evidence>
<dbReference type="SUPFAM" id="SSF57938">
    <property type="entry name" value="DnaJ/Hsp40 cysteine-rich domain"/>
    <property type="match status" value="1"/>
</dbReference>
<dbReference type="InterPro" id="IPR008971">
    <property type="entry name" value="HSP40/DnaJ_pept-bd"/>
</dbReference>
<dbReference type="SMART" id="SM00271">
    <property type="entry name" value="DnaJ"/>
    <property type="match status" value="1"/>
</dbReference>
<dbReference type="InterPro" id="IPR018253">
    <property type="entry name" value="DnaJ_domain_CS"/>
</dbReference>
<comment type="function">
    <text evidence="11">Participates actively in the response to hyperosmotic and heat shock by preventing the aggregation of stress-denatured proteins and by disaggregating proteins, also in an autonomous, DnaK-independent fashion. Unfolded proteins bind initially to DnaJ; upon interaction with the DnaJ-bound protein, DnaK hydrolyzes its bound ATP, resulting in the formation of a stable complex. GrpE releases ADP from DnaK; ATP binding to DnaK triggers the release of the substrate protein, thus completing the reaction cycle. Several rounds of ATP-dependent interactions between DnaJ, DnaK and GrpE are required for fully efficient folding. Also involved, together with DnaK and GrpE, in the DNA replication of plasmids through activation of initiation proteins.</text>
</comment>
<feature type="binding site" evidence="11">
    <location>
        <position position="148"/>
    </location>
    <ligand>
        <name>Zn(2+)</name>
        <dbReference type="ChEBI" id="CHEBI:29105"/>
        <label>1</label>
    </ligand>
</feature>
<gene>
    <name evidence="11" type="primary">dnaJ</name>
    <name evidence="15" type="ORF">COT89_02915</name>
</gene>
<evidence type="ECO:0000256" key="10">
    <source>
        <dbReference type="ARBA" id="ARBA00067609"/>
    </source>
</evidence>
<dbReference type="PROSITE" id="PS50076">
    <property type="entry name" value="DNAJ_2"/>
    <property type="match status" value="1"/>
</dbReference>
<dbReference type="CDD" id="cd10747">
    <property type="entry name" value="DnaJ_C"/>
    <property type="match status" value="1"/>
</dbReference>
<feature type="binding site" evidence="11">
    <location>
        <position position="151"/>
    </location>
    <ligand>
        <name>Zn(2+)</name>
        <dbReference type="ChEBI" id="CHEBI:29105"/>
        <label>1</label>
    </ligand>
</feature>
<comment type="subcellular location">
    <subcellularLocation>
        <location evidence="11">Cytoplasm</location>
    </subcellularLocation>
</comment>
<name>A0A2H0VF03_9BACT</name>
<dbReference type="GO" id="GO:0005524">
    <property type="term" value="F:ATP binding"/>
    <property type="evidence" value="ECO:0007669"/>
    <property type="project" value="InterPro"/>
</dbReference>
<dbReference type="SUPFAM" id="SSF49493">
    <property type="entry name" value="HSP40/DnaJ peptide-binding domain"/>
    <property type="match status" value="2"/>
</dbReference>
<evidence type="ECO:0000256" key="9">
    <source>
        <dbReference type="ARBA" id="ARBA00061004"/>
    </source>
</evidence>
<dbReference type="Proteomes" id="UP000231466">
    <property type="component" value="Unassembled WGS sequence"/>
</dbReference>
<comment type="subunit">
    <text evidence="11">Homodimer.</text>
</comment>
<dbReference type="InterPro" id="IPR001305">
    <property type="entry name" value="HSP_DnaJ_Cys-rich_dom"/>
</dbReference>
<keyword evidence="5 11" id="KW-0863">Zinc-finger</keyword>
<dbReference type="PANTHER" id="PTHR43096:SF48">
    <property type="entry name" value="CHAPERONE PROTEIN DNAJ"/>
    <property type="match status" value="1"/>
</dbReference>
<dbReference type="Pfam" id="PF00684">
    <property type="entry name" value="DnaJ_CXXCXGXG"/>
    <property type="match status" value="1"/>
</dbReference>
<keyword evidence="4 11" id="KW-0677">Repeat</keyword>
<feature type="binding site" evidence="11">
    <location>
        <position position="168"/>
    </location>
    <ligand>
        <name>Zn(2+)</name>
        <dbReference type="ChEBI" id="CHEBI:29105"/>
        <label>2</label>
    </ligand>
</feature>
<keyword evidence="8 11" id="KW-0143">Chaperone</keyword>
<dbReference type="GO" id="GO:0031072">
    <property type="term" value="F:heat shock protein binding"/>
    <property type="evidence" value="ECO:0007669"/>
    <property type="project" value="InterPro"/>
</dbReference>
<evidence type="ECO:0000256" key="12">
    <source>
        <dbReference type="PROSITE-ProRule" id="PRU00546"/>
    </source>
</evidence>
<evidence type="ECO:0000313" key="16">
    <source>
        <dbReference type="Proteomes" id="UP000231466"/>
    </source>
</evidence>
<dbReference type="Pfam" id="PF00226">
    <property type="entry name" value="DnaJ"/>
    <property type="match status" value="1"/>
</dbReference>
<dbReference type="Gene3D" id="1.10.287.110">
    <property type="entry name" value="DnaJ domain"/>
    <property type="match status" value="1"/>
</dbReference>
<dbReference type="FunFam" id="2.10.230.10:FF:000002">
    <property type="entry name" value="Molecular chaperone DnaJ"/>
    <property type="match status" value="1"/>
</dbReference>
<dbReference type="GO" id="GO:0042026">
    <property type="term" value="P:protein refolding"/>
    <property type="evidence" value="ECO:0007669"/>
    <property type="project" value="TreeGrafter"/>
</dbReference>
<comment type="caution">
    <text evidence="15">The sequence shown here is derived from an EMBL/GenBank/DDBJ whole genome shotgun (WGS) entry which is preliminary data.</text>
</comment>
<feature type="repeat" description="CXXCXGXG motif" evidence="11">
    <location>
        <begin position="148"/>
        <end position="155"/>
    </location>
</feature>
<dbReference type="HAMAP" id="MF_01152">
    <property type="entry name" value="DnaJ"/>
    <property type="match status" value="1"/>
</dbReference>
<dbReference type="InterPro" id="IPR001623">
    <property type="entry name" value="DnaJ_domain"/>
</dbReference>
<dbReference type="CDD" id="cd06257">
    <property type="entry name" value="DnaJ"/>
    <property type="match status" value="1"/>
</dbReference>
<dbReference type="AlphaFoldDB" id="A0A2H0VF03"/>
<dbReference type="FunFam" id="2.60.260.20:FF:000013">
    <property type="entry name" value="DnaJ subfamily B member 11"/>
    <property type="match status" value="1"/>
</dbReference>